<dbReference type="InterPro" id="IPR047557">
    <property type="entry name" value="Rcat_RBR_HOIL1"/>
</dbReference>
<dbReference type="CDD" id="cd20358">
    <property type="entry name" value="Rcat_RBR_HOIL1"/>
    <property type="match status" value="1"/>
</dbReference>
<dbReference type="InterPro" id="IPR001841">
    <property type="entry name" value="Znf_RING"/>
</dbReference>
<dbReference type="FunFam" id="3.30.40.10:FF:000137">
    <property type="entry name" value="RanBP-type and C3HC4-type zinc finger-containing protein 1"/>
    <property type="match status" value="1"/>
</dbReference>
<dbReference type="PANTHER" id="PTHR22770">
    <property type="entry name" value="UBIQUITIN CONJUGATING ENZYME 7 INTERACTING PROTEIN-RELATED"/>
    <property type="match status" value="1"/>
</dbReference>
<dbReference type="InterPro" id="IPR013083">
    <property type="entry name" value="Znf_RING/FYVE/PHD"/>
</dbReference>
<dbReference type="PROSITE" id="PS51873">
    <property type="entry name" value="TRIAD"/>
    <property type="match status" value="1"/>
</dbReference>
<reference evidence="12 13" key="1">
    <citation type="submission" date="2019-08" db="EMBL/GenBank/DDBJ databases">
        <title>Whole genome of Aphis craccivora.</title>
        <authorList>
            <person name="Voronova N.V."/>
            <person name="Shulinski R.S."/>
            <person name="Bandarenka Y.V."/>
            <person name="Zhorov D.G."/>
            <person name="Warner D."/>
        </authorList>
    </citation>
    <scope>NUCLEOTIDE SEQUENCE [LARGE SCALE GENOMIC DNA]</scope>
    <source>
        <strain evidence="12">180601</strain>
        <tissue evidence="12">Whole Body</tissue>
    </source>
</reference>
<feature type="compositionally biased region" description="Polar residues" evidence="9">
    <location>
        <begin position="168"/>
        <end position="188"/>
    </location>
</feature>
<keyword evidence="2" id="KW-0808">Transferase</keyword>
<feature type="compositionally biased region" description="Basic and acidic residues" evidence="9">
    <location>
        <begin position="123"/>
        <end position="139"/>
    </location>
</feature>
<dbReference type="AlphaFoldDB" id="A0A6G0YLU6"/>
<keyword evidence="3" id="KW-0479">Metal-binding</keyword>
<evidence type="ECO:0000256" key="5">
    <source>
        <dbReference type="ARBA" id="ARBA00022771"/>
    </source>
</evidence>
<keyword evidence="6" id="KW-0833">Ubl conjugation pathway</keyword>
<keyword evidence="7" id="KW-0862">Zinc</keyword>
<dbReference type="SUPFAM" id="SSF57850">
    <property type="entry name" value="RING/U-box"/>
    <property type="match status" value="3"/>
</dbReference>
<proteinExistence type="predicted"/>
<sequence>MPGTLSYNRRRVDVGGTGGGEAAAGRVPCRYYATERRRNRYSSFSIMKLFRRSRHYDDDDDDEDSAWFRDDLQRIRQAYREQEPDYAAVTPMADRRRPAAAATWSRWSGSTTTVYSFAYVDGAPRDDDGSTRRDGRRADDEDDVVEYIDAATLPVAHRRRADGERSKTPSTAAGTSARAGQTTGTMTATRRRNKRVAPPPPAVRATTAQTKTAAAAAAAPTTVQRRAAGTISRKKYRAPQPPAPPPANGSSEPRPPQQQRGLQACRRAAPALQRRRKGPAPKPPVVQQQQQPQPPVAATAVIGSAEAGSNVKRKISQYERDRLMERVDKIEKHFFDRTTAAPKAETEAAAARRHGFASPAALYTAMAATNLTELDKRAAEICRQRNQRGAATHQLTAAVPLTADHKNAIVSAVIRKSYPTATTVADGDRRPDRLQQPTSAAAADDEKRLVRHKRLAFFQQQRPTGFADERPATAVGKNAVTATDKTVVAAAAVPNTLSESESAAAAAAKQSEVDATPATGTAVRTGGGGCSSAAVNFICNFSDTKNLTSEDKDNNCYQQLMAMEMQSDLVLHNGPFECAVCLCTYDNNGVVLRDCLHVFCRLCLQMTIDHSKAEQVECPYIDEQYSCTGVLQHREIKKILDSDEKYERFLQRSVERARQLLAKEHNGGSFQCRRPDCPGWCLIYDKNNVLEFKCPVCGTVTCVRCGVSIEQVDKSIHTQGRGCKKLIETNDEDCTLENLIDRGDAMLCPGCNTVLSKQQGCDWIKCAVCFMEICWATKGPRWGPKGKGDTTGGCMCGIPPGRKCHTDCKYCH</sequence>
<dbReference type="InterPro" id="IPR044066">
    <property type="entry name" value="TRIAD_supradom"/>
</dbReference>
<dbReference type="GO" id="GO:0008270">
    <property type="term" value="F:zinc ion binding"/>
    <property type="evidence" value="ECO:0007669"/>
    <property type="project" value="UniProtKB-KW"/>
</dbReference>
<dbReference type="Proteomes" id="UP000478052">
    <property type="component" value="Unassembled WGS sequence"/>
</dbReference>
<keyword evidence="4" id="KW-0677">Repeat</keyword>
<feature type="domain" description="RING-type" evidence="11">
    <location>
        <begin position="574"/>
        <end position="808"/>
    </location>
</feature>
<dbReference type="InterPro" id="IPR017907">
    <property type="entry name" value="Znf_RING_CS"/>
</dbReference>
<dbReference type="PANTHER" id="PTHR22770:SF13">
    <property type="entry name" value="RING-TYPE DOMAIN-CONTAINING PROTEIN"/>
    <property type="match status" value="1"/>
</dbReference>
<keyword evidence="13" id="KW-1185">Reference proteome</keyword>
<evidence type="ECO:0000256" key="9">
    <source>
        <dbReference type="SAM" id="MobiDB-lite"/>
    </source>
</evidence>
<dbReference type="GO" id="GO:0004842">
    <property type="term" value="F:ubiquitin-protein transferase activity"/>
    <property type="evidence" value="ECO:0007669"/>
    <property type="project" value="TreeGrafter"/>
</dbReference>
<evidence type="ECO:0000256" key="4">
    <source>
        <dbReference type="ARBA" id="ARBA00022737"/>
    </source>
</evidence>
<feature type="compositionally biased region" description="Low complexity" evidence="9">
    <location>
        <begin position="285"/>
        <end position="297"/>
    </location>
</feature>
<organism evidence="12 13">
    <name type="scientific">Aphis craccivora</name>
    <name type="common">Cowpea aphid</name>
    <dbReference type="NCBI Taxonomy" id="307492"/>
    <lineage>
        <taxon>Eukaryota</taxon>
        <taxon>Metazoa</taxon>
        <taxon>Ecdysozoa</taxon>
        <taxon>Arthropoda</taxon>
        <taxon>Hexapoda</taxon>
        <taxon>Insecta</taxon>
        <taxon>Pterygota</taxon>
        <taxon>Neoptera</taxon>
        <taxon>Paraneoptera</taxon>
        <taxon>Hemiptera</taxon>
        <taxon>Sternorrhyncha</taxon>
        <taxon>Aphidomorpha</taxon>
        <taxon>Aphidoidea</taxon>
        <taxon>Aphididae</taxon>
        <taxon>Aphidini</taxon>
        <taxon>Aphis</taxon>
        <taxon>Aphis</taxon>
    </lineage>
</organism>
<evidence type="ECO:0000259" key="10">
    <source>
        <dbReference type="PROSITE" id="PS50089"/>
    </source>
</evidence>
<evidence type="ECO:0000256" key="2">
    <source>
        <dbReference type="ARBA" id="ARBA00022679"/>
    </source>
</evidence>
<dbReference type="PROSITE" id="PS00518">
    <property type="entry name" value="ZF_RING_1"/>
    <property type="match status" value="1"/>
</dbReference>
<evidence type="ECO:0000256" key="3">
    <source>
        <dbReference type="ARBA" id="ARBA00022723"/>
    </source>
</evidence>
<evidence type="ECO:0000256" key="6">
    <source>
        <dbReference type="ARBA" id="ARBA00022786"/>
    </source>
</evidence>
<gene>
    <name evidence="12" type="ORF">FWK35_00017966</name>
</gene>
<evidence type="ECO:0000313" key="13">
    <source>
        <dbReference type="Proteomes" id="UP000478052"/>
    </source>
</evidence>
<evidence type="ECO:0000256" key="7">
    <source>
        <dbReference type="ARBA" id="ARBA00022833"/>
    </source>
</evidence>
<feature type="region of interest" description="Disordered" evidence="9">
    <location>
        <begin position="120"/>
        <end position="297"/>
    </location>
</feature>
<dbReference type="GO" id="GO:0097039">
    <property type="term" value="P:protein linear polyubiquitination"/>
    <property type="evidence" value="ECO:0007669"/>
    <property type="project" value="TreeGrafter"/>
</dbReference>
<keyword evidence="5 8" id="KW-0863">Zinc-finger</keyword>
<dbReference type="InterPro" id="IPR051628">
    <property type="entry name" value="LUBAC_E3_Ligases"/>
</dbReference>
<evidence type="ECO:0000313" key="12">
    <source>
        <dbReference type="EMBL" id="KAF0758174.1"/>
    </source>
</evidence>
<comment type="caution">
    <text evidence="12">The sequence shown here is derived from an EMBL/GenBank/DDBJ whole genome shotgun (WGS) entry which is preliminary data.</text>
</comment>
<dbReference type="OrthoDB" id="261960at2759"/>
<dbReference type="EMBL" id="VUJU01003361">
    <property type="protein sequence ID" value="KAF0758174.1"/>
    <property type="molecule type" value="Genomic_DNA"/>
</dbReference>
<dbReference type="GO" id="GO:0071797">
    <property type="term" value="C:LUBAC complex"/>
    <property type="evidence" value="ECO:0007669"/>
    <property type="project" value="TreeGrafter"/>
</dbReference>
<feature type="region of interest" description="Disordered" evidence="9">
    <location>
        <begin position="1"/>
        <end position="20"/>
    </location>
</feature>
<evidence type="ECO:0000256" key="1">
    <source>
        <dbReference type="ARBA" id="ARBA00004906"/>
    </source>
</evidence>
<dbReference type="GO" id="GO:0043130">
    <property type="term" value="F:ubiquitin binding"/>
    <property type="evidence" value="ECO:0007669"/>
    <property type="project" value="TreeGrafter"/>
</dbReference>
<dbReference type="Gene3D" id="3.30.40.10">
    <property type="entry name" value="Zinc/RING finger domain, C3HC4 (zinc finger)"/>
    <property type="match status" value="1"/>
</dbReference>
<protein>
    <submittedName>
        <fullName evidence="12">RING-type domain-containing protein</fullName>
    </submittedName>
</protein>
<evidence type="ECO:0000256" key="8">
    <source>
        <dbReference type="PROSITE-ProRule" id="PRU00175"/>
    </source>
</evidence>
<dbReference type="PROSITE" id="PS50089">
    <property type="entry name" value="ZF_RING_2"/>
    <property type="match status" value="1"/>
</dbReference>
<accession>A0A6G0YLU6</accession>
<comment type="pathway">
    <text evidence="1">Protein modification; protein ubiquitination.</text>
</comment>
<evidence type="ECO:0000259" key="11">
    <source>
        <dbReference type="PROSITE" id="PS51873"/>
    </source>
</evidence>
<feature type="compositionally biased region" description="Low complexity" evidence="9">
    <location>
        <begin position="203"/>
        <end position="228"/>
    </location>
</feature>
<feature type="region of interest" description="Disordered" evidence="9">
    <location>
        <begin position="422"/>
        <end position="445"/>
    </location>
</feature>
<feature type="domain" description="RING-type" evidence="10">
    <location>
        <begin position="578"/>
        <end position="619"/>
    </location>
</feature>
<dbReference type="GO" id="GO:0043161">
    <property type="term" value="P:proteasome-mediated ubiquitin-dependent protein catabolic process"/>
    <property type="evidence" value="ECO:0007669"/>
    <property type="project" value="TreeGrafter"/>
</dbReference>
<name>A0A6G0YLU6_APHCR</name>